<sequence>MTSECPTAQEAVLPWFTSQVKLGIRYGLYFLAVGFGMGAIYGIFGGLFLQPALFATSLIGIFCLMNFPASVVAILVNLLLALFKKSSRPVYRYFGLSLGFALVYLLFFYVLHVSHVSVF</sequence>
<accession>A0ABT0HK44</accession>
<evidence type="ECO:0000313" key="3">
    <source>
        <dbReference type="Proteomes" id="UP001202180"/>
    </source>
</evidence>
<proteinExistence type="predicted"/>
<keyword evidence="1" id="KW-0812">Transmembrane</keyword>
<evidence type="ECO:0000256" key="1">
    <source>
        <dbReference type="SAM" id="Phobius"/>
    </source>
</evidence>
<reference evidence="2 3" key="1">
    <citation type="submission" date="2022-04" db="EMBL/GenBank/DDBJ databases">
        <title>Spirosoma sp. strain RP8 genome sequencing and assembly.</title>
        <authorList>
            <person name="Jung Y."/>
        </authorList>
    </citation>
    <scope>NUCLEOTIDE SEQUENCE [LARGE SCALE GENOMIC DNA]</scope>
    <source>
        <strain evidence="2 3">RP8</strain>
    </source>
</reference>
<dbReference type="RefSeq" id="WP_248477141.1">
    <property type="nucleotide sequence ID" value="NZ_JALPRF010000002.1"/>
</dbReference>
<keyword evidence="1" id="KW-1133">Transmembrane helix</keyword>
<protein>
    <recommendedName>
        <fullName evidence="4">Sulfite exporter TauE/SafE family protein</fullName>
    </recommendedName>
</protein>
<dbReference type="EMBL" id="JALPRF010000002">
    <property type="protein sequence ID" value="MCK8492540.1"/>
    <property type="molecule type" value="Genomic_DNA"/>
</dbReference>
<comment type="caution">
    <text evidence="2">The sequence shown here is derived from an EMBL/GenBank/DDBJ whole genome shotgun (WGS) entry which is preliminary data.</text>
</comment>
<feature type="transmembrane region" description="Helical" evidence="1">
    <location>
        <begin position="90"/>
        <end position="111"/>
    </location>
</feature>
<keyword evidence="1" id="KW-0472">Membrane</keyword>
<organism evidence="2 3">
    <name type="scientific">Spirosoma liriopis</name>
    <dbReference type="NCBI Taxonomy" id="2937440"/>
    <lineage>
        <taxon>Bacteria</taxon>
        <taxon>Pseudomonadati</taxon>
        <taxon>Bacteroidota</taxon>
        <taxon>Cytophagia</taxon>
        <taxon>Cytophagales</taxon>
        <taxon>Cytophagaceae</taxon>
        <taxon>Spirosoma</taxon>
    </lineage>
</organism>
<dbReference type="Proteomes" id="UP001202180">
    <property type="component" value="Unassembled WGS sequence"/>
</dbReference>
<feature type="transmembrane region" description="Helical" evidence="1">
    <location>
        <begin position="54"/>
        <end position="83"/>
    </location>
</feature>
<gene>
    <name evidence="2" type="ORF">M0L20_11805</name>
</gene>
<evidence type="ECO:0000313" key="2">
    <source>
        <dbReference type="EMBL" id="MCK8492540.1"/>
    </source>
</evidence>
<feature type="transmembrane region" description="Helical" evidence="1">
    <location>
        <begin position="26"/>
        <end position="48"/>
    </location>
</feature>
<evidence type="ECO:0008006" key="4">
    <source>
        <dbReference type="Google" id="ProtNLM"/>
    </source>
</evidence>
<keyword evidence="3" id="KW-1185">Reference proteome</keyword>
<name>A0ABT0HK44_9BACT</name>